<dbReference type="EMBL" id="BOVJ01000059">
    <property type="protein sequence ID" value="GIQ63325.1"/>
    <property type="molecule type" value="Genomic_DNA"/>
</dbReference>
<accession>A0ABQ4N598</accession>
<dbReference type="Proteomes" id="UP000680304">
    <property type="component" value="Unassembled WGS sequence"/>
</dbReference>
<reference evidence="2 3" key="1">
    <citation type="submission" date="2021-04" db="EMBL/GenBank/DDBJ databases">
        <title>Draft genome sequence of Paenibacillus cisolokensis, LC2-13A.</title>
        <authorList>
            <person name="Uke A."/>
            <person name="Chhe C."/>
            <person name="Baramee S."/>
            <person name="Kosugi A."/>
        </authorList>
    </citation>
    <scope>NUCLEOTIDE SEQUENCE [LARGE SCALE GENOMIC DNA]</scope>
    <source>
        <strain evidence="2 3">LC2-13A</strain>
    </source>
</reference>
<organism evidence="2 3">
    <name type="scientific">Paenibacillus cisolokensis</name>
    <dbReference type="NCBI Taxonomy" id="1658519"/>
    <lineage>
        <taxon>Bacteria</taxon>
        <taxon>Bacillati</taxon>
        <taxon>Bacillota</taxon>
        <taxon>Bacilli</taxon>
        <taxon>Bacillales</taxon>
        <taxon>Paenibacillaceae</taxon>
        <taxon>Paenibacillus</taxon>
    </lineage>
</organism>
<evidence type="ECO:0000256" key="1">
    <source>
        <dbReference type="ARBA" id="ARBA00023125"/>
    </source>
</evidence>
<dbReference type="Pfam" id="PF12840">
    <property type="entry name" value="HTH_20"/>
    <property type="match status" value="1"/>
</dbReference>
<protein>
    <submittedName>
        <fullName evidence="2">Transcriptional regulator</fullName>
    </submittedName>
</protein>
<dbReference type="Gene3D" id="1.10.10.10">
    <property type="entry name" value="Winged helix-like DNA-binding domain superfamily/Winged helix DNA-binding domain"/>
    <property type="match status" value="1"/>
</dbReference>
<keyword evidence="3" id="KW-1185">Reference proteome</keyword>
<dbReference type="InterPro" id="IPR036388">
    <property type="entry name" value="WH-like_DNA-bd_sf"/>
</dbReference>
<sequence length="218" mass="24599">MVFKVKRGAATTTRDRIMQMLKTDGELTAREMTERLGITGMGVRRHIDALERSGLIESRTIRQPMGRPASLYRLTEQADHYFPKNYHGIALDLLGELAQEAGEPVVNRLFERRKQTLYRKYAGKMTGERLADKVSALADIQNENGYMAQWEQSGDDEFVLTEYNCPISQIANAYNHACKCELDLFESLLGAEVSRTECLAKGGQKCAYTIRKRAASPN</sequence>
<dbReference type="PANTHER" id="PTHR38600:SF2">
    <property type="entry name" value="SLL0088 PROTEIN"/>
    <property type="match status" value="1"/>
</dbReference>
<proteinExistence type="predicted"/>
<gene>
    <name evidence="2" type="ORF">PACILC2_18930</name>
</gene>
<dbReference type="InterPro" id="IPR011991">
    <property type="entry name" value="ArsR-like_HTH"/>
</dbReference>
<dbReference type="CDD" id="cd00090">
    <property type="entry name" value="HTH_ARSR"/>
    <property type="match status" value="1"/>
</dbReference>
<keyword evidence="1" id="KW-0238">DNA-binding</keyword>
<evidence type="ECO:0000313" key="2">
    <source>
        <dbReference type="EMBL" id="GIQ63325.1"/>
    </source>
</evidence>
<comment type="caution">
    <text evidence="2">The sequence shown here is derived from an EMBL/GenBank/DDBJ whole genome shotgun (WGS) entry which is preliminary data.</text>
</comment>
<dbReference type="PANTHER" id="PTHR38600">
    <property type="entry name" value="TRANSCRIPTIONAL REGULATORY PROTEIN"/>
    <property type="match status" value="1"/>
</dbReference>
<evidence type="ECO:0000313" key="3">
    <source>
        <dbReference type="Proteomes" id="UP000680304"/>
    </source>
</evidence>
<name>A0ABQ4N598_9BACL</name>
<dbReference type="InterPro" id="IPR036390">
    <property type="entry name" value="WH_DNA-bd_sf"/>
</dbReference>
<dbReference type="SUPFAM" id="SSF46785">
    <property type="entry name" value="Winged helix' DNA-binding domain"/>
    <property type="match status" value="1"/>
</dbReference>